<dbReference type="EMBL" id="JMTM01000046">
    <property type="protein sequence ID" value="OAZ04002.1"/>
    <property type="molecule type" value="Genomic_DNA"/>
</dbReference>
<evidence type="ECO:0000313" key="2">
    <source>
        <dbReference type="Proteomes" id="UP000093807"/>
    </source>
</evidence>
<evidence type="ECO:0000313" key="1">
    <source>
        <dbReference type="EMBL" id="OAZ04002.1"/>
    </source>
</evidence>
<accession>A0A199XRF5</accession>
<comment type="caution">
    <text evidence="1">The sequence shown here is derived from an EMBL/GenBank/DDBJ whole genome shotgun (WGS) entry which is preliminary data.</text>
</comment>
<dbReference type="AlphaFoldDB" id="A0A199XRF5"/>
<organism evidence="1 2">
    <name type="scientific">Flavobacterium succinicans</name>
    <dbReference type="NCBI Taxonomy" id="29536"/>
    <lineage>
        <taxon>Bacteria</taxon>
        <taxon>Pseudomonadati</taxon>
        <taxon>Bacteroidota</taxon>
        <taxon>Flavobacteriia</taxon>
        <taxon>Flavobacteriales</taxon>
        <taxon>Flavobacteriaceae</taxon>
        <taxon>Flavobacterium</taxon>
    </lineage>
</organism>
<dbReference type="Proteomes" id="UP000093807">
    <property type="component" value="Unassembled WGS sequence"/>
</dbReference>
<protein>
    <submittedName>
        <fullName evidence="1">Uncharacterized protein</fullName>
    </submittedName>
</protein>
<name>A0A199XRF5_9FLAO</name>
<reference evidence="1 2" key="1">
    <citation type="submission" date="2016-06" db="EMBL/GenBank/DDBJ databases">
        <title>Draft genome sequence of Flavobacterium succinicans strain DD5b.</title>
        <authorList>
            <person name="Poehlein A."/>
            <person name="Daniel R."/>
            <person name="Simeonova D.D."/>
        </authorList>
    </citation>
    <scope>NUCLEOTIDE SEQUENCE [LARGE SCALE GENOMIC DNA]</scope>
    <source>
        <strain evidence="1 2">DD5b</strain>
    </source>
</reference>
<dbReference type="PATRIC" id="fig|29536.5.peg.1776"/>
<sequence length="134" mass="16156">MFYYDITMKKDLFSTFIGFGLCLFFSLLCHGQSQNEKTQDDLLKERLSIQYKAKVLNFNLKEFDALFFEFFTKKEDPNIVLSREEFYTYTVQIALFSDRLKALYPDQKAIAEENKRKWMSERYEDYLQSKPNKK</sequence>
<proteinExistence type="predicted"/>
<keyword evidence="2" id="KW-1185">Reference proteome</keyword>
<gene>
    <name evidence="1" type="ORF">FLB_16920</name>
</gene>